<dbReference type="PANTHER" id="PTHR30582:SF2">
    <property type="entry name" value="L,D-TRANSPEPTIDASE YCIB-RELATED"/>
    <property type="match status" value="1"/>
</dbReference>
<comment type="pathway">
    <text evidence="1 7">Cell wall biogenesis; peptidoglycan biosynthesis.</text>
</comment>
<dbReference type="Gene3D" id="2.40.440.10">
    <property type="entry name" value="L,D-transpeptidase catalytic domain-like"/>
    <property type="match status" value="1"/>
</dbReference>
<feature type="active site" description="Proton donor/acceptor" evidence="7">
    <location>
        <position position="90"/>
    </location>
</feature>
<dbReference type="AlphaFoldDB" id="A0A844ZB12"/>
<keyword evidence="4 7" id="KW-0133">Cell shape</keyword>
<gene>
    <name evidence="9" type="ORF">GRI38_06760</name>
</gene>
<evidence type="ECO:0000256" key="3">
    <source>
        <dbReference type="ARBA" id="ARBA00022679"/>
    </source>
</evidence>
<evidence type="ECO:0000259" key="8">
    <source>
        <dbReference type="PROSITE" id="PS52029"/>
    </source>
</evidence>
<evidence type="ECO:0000256" key="1">
    <source>
        <dbReference type="ARBA" id="ARBA00004752"/>
    </source>
</evidence>
<dbReference type="PANTHER" id="PTHR30582">
    <property type="entry name" value="L,D-TRANSPEPTIDASE"/>
    <property type="match status" value="1"/>
</dbReference>
<dbReference type="OrthoDB" id="463216at2"/>
<dbReference type="EMBL" id="WTYW01000001">
    <property type="protein sequence ID" value="MXO85731.1"/>
    <property type="molecule type" value="Genomic_DNA"/>
</dbReference>
<dbReference type="GO" id="GO:0071555">
    <property type="term" value="P:cell wall organization"/>
    <property type="evidence" value="ECO:0007669"/>
    <property type="project" value="UniProtKB-UniRule"/>
</dbReference>
<evidence type="ECO:0000256" key="7">
    <source>
        <dbReference type="PROSITE-ProRule" id="PRU01373"/>
    </source>
</evidence>
<feature type="active site" description="Nucleophile" evidence="7">
    <location>
        <position position="103"/>
    </location>
</feature>
<keyword evidence="3" id="KW-0808">Transferase</keyword>
<dbReference type="UniPathway" id="UPA00219"/>
<evidence type="ECO:0000256" key="6">
    <source>
        <dbReference type="ARBA" id="ARBA00023316"/>
    </source>
</evidence>
<evidence type="ECO:0000313" key="10">
    <source>
        <dbReference type="Proteomes" id="UP000433104"/>
    </source>
</evidence>
<reference evidence="9 10" key="1">
    <citation type="submission" date="2019-12" db="EMBL/GenBank/DDBJ databases">
        <title>Genomic-based taxomic classification of the family Erythrobacteraceae.</title>
        <authorList>
            <person name="Xu L."/>
        </authorList>
    </citation>
    <scope>NUCLEOTIDE SEQUENCE [LARGE SCALE GENOMIC DNA]</scope>
    <source>
        <strain evidence="9 10">MCCC 1A09962</strain>
    </source>
</reference>
<keyword evidence="5 7" id="KW-0573">Peptidoglycan synthesis</keyword>
<evidence type="ECO:0000256" key="4">
    <source>
        <dbReference type="ARBA" id="ARBA00022960"/>
    </source>
</evidence>
<proteinExistence type="inferred from homology"/>
<dbReference type="GO" id="GO:0016740">
    <property type="term" value="F:transferase activity"/>
    <property type="evidence" value="ECO:0007669"/>
    <property type="project" value="UniProtKB-KW"/>
</dbReference>
<dbReference type="PROSITE" id="PS52029">
    <property type="entry name" value="LD_TPASE"/>
    <property type="match status" value="1"/>
</dbReference>
<dbReference type="GO" id="GO:0008360">
    <property type="term" value="P:regulation of cell shape"/>
    <property type="evidence" value="ECO:0007669"/>
    <property type="project" value="UniProtKB-UniRule"/>
</dbReference>
<keyword evidence="6 7" id="KW-0961">Cell wall biogenesis/degradation</keyword>
<evidence type="ECO:0000256" key="2">
    <source>
        <dbReference type="ARBA" id="ARBA00005992"/>
    </source>
</evidence>
<dbReference type="GO" id="GO:0071972">
    <property type="term" value="F:peptidoglycan L,D-transpeptidase activity"/>
    <property type="evidence" value="ECO:0007669"/>
    <property type="project" value="TreeGrafter"/>
</dbReference>
<feature type="domain" description="L,D-TPase catalytic" evidence="8">
    <location>
        <begin position="18"/>
        <end position="127"/>
    </location>
</feature>
<evidence type="ECO:0000256" key="5">
    <source>
        <dbReference type="ARBA" id="ARBA00022984"/>
    </source>
</evidence>
<dbReference type="InterPro" id="IPR038063">
    <property type="entry name" value="Transpep_catalytic_dom"/>
</dbReference>
<dbReference type="InterPro" id="IPR005490">
    <property type="entry name" value="LD_TPept_cat_dom"/>
</dbReference>
<accession>A0A844ZB12</accession>
<dbReference type="GO" id="GO:0018104">
    <property type="term" value="P:peptidoglycan-protein cross-linking"/>
    <property type="evidence" value="ECO:0007669"/>
    <property type="project" value="TreeGrafter"/>
</dbReference>
<comment type="similarity">
    <text evidence="2">Belongs to the YkuD family.</text>
</comment>
<comment type="caution">
    <text evidence="9">The sequence shown here is derived from an EMBL/GenBank/DDBJ whole genome shotgun (WGS) entry which is preliminary data.</text>
</comment>
<dbReference type="Pfam" id="PF03734">
    <property type="entry name" value="YkuD"/>
    <property type="match status" value="1"/>
</dbReference>
<evidence type="ECO:0000313" key="9">
    <source>
        <dbReference type="EMBL" id="MXO85731.1"/>
    </source>
</evidence>
<protein>
    <submittedName>
        <fullName evidence="9">L,D-transpeptidase family protein</fullName>
    </submittedName>
</protein>
<dbReference type="Proteomes" id="UP000433104">
    <property type="component" value="Unassembled WGS sequence"/>
</dbReference>
<dbReference type="CDD" id="cd16913">
    <property type="entry name" value="YkuD_like"/>
    <property type="match status" value="1"/>
</dbReference>
<name>A0A844ZB12_9SPHN</name>
<dbReference type="SUPFAM" id="SSF141523">
    <property type="entry name" value="L,D-transpeptidase catalytic domain-like"/>
    <property type="match status" value="1"/>
</dbReference>
<dbReference type="GO" id="GO:0005576">
    <property type="term" value="C:extracellular region"/>
    <property type="evidence" value="ECO:0007669"/>
    <property type="project" value="TreeGrafter"/>
</dbReference>
<dbReference type="InterPro" id="IPR050979">
    <property type="entry name" value="LD-transpeptidase"/>
</dbReference>
<keyword evidence="10" id="KW-1185">Reference proteome</keyword>
<sequence length="140" mass="15341">MRHGQFEWQDSDIPEGRVEVRVDLKRQLVSAFRGGHEIGTAVILYGADGNETPTGRFPIKRKSEDYRSRTYNNAPMPYSLWLTDDGVALHGSKVEWGRATHGCVGVPVGFAEKLFEVADSGDVVQIVDDAGDAPVPDGQV</sequence>
<organism evidence="9 10">
    <name type="scientific">Parapontixanthobacter aurantiacus</name>
    <dbReference type="NCBI Taxonomy" id="1463599"/>
    <lineage>
        <taxon>Bacteria</taxon>
        <taxon>Pseudomonadati</taxon>
        <taxon>Pseudomonadota</taxon>
        <taxon>Alphaproteobacteria</taxon>
        <taxon>Sphingomonadales</taxon>
        <taxon>Erythrobacteraceae</taxon>
        <taxon>Parapontixanthobacter</taxon>
    </lineage>
</organism>